<protein>
    <submittedName>
        <fullName evidence="1">Uncharacterized protein</fullName>
    </submittedName>
</protein>
<organism evidence="1 2">
    <name type="scientific">Engystomops pustulosus</name>
    <name type="common">Tungara frog</name>
    <name type="synonym">Physalaemus pustulosus</name>
    <dbReference type="NCBI Taxonomy" id="76066"/>
    <lineage>
        <taxon>Eukaryota</taxon>
        <taxon>Metazoa</taxon>
        <taxon>Chordata</taxon>
        <taxon>Craniata</taxon>
        <taxon>Vertebrata</taxon>
        <taxon>Euteleostomi</taxon>
        <taxon>Amphibia</taxon>
        <taxon>Batrachia</taxon>
        <taxon>Anura</taxon>
        <taxon>Neobatrachia</taxon>
        <taxon>Hyloidea</taxon>
        <taxon>Leptodactylidae</taxon>
        <taxon>Leiuperinae</taxon>
        <taxon>Engystomops</taxon>
    </lineage>
</organism>
<reference evidence="1" key="1">
    <citation type="thesis" date="2020" institute="ProQuest LLC" country="789 East Eisenhower Parkway, Ann Arbor, MI, USA">
        <title>Comparative Genomics and Chromosome Evolution.</title>
        <authorList>
            <person name="Mudd A.B."/>
        </authorList>
    </citation>
    <scope>NUCLEOTIDE SEQUENCE</scope>
    <source>
        <strain evidence="1">237g6f4</strain>
        <tissue evidence="1">Blood</tissue>
    </source>
</reference>
<dbReference type="EMBL" id="WNYA01029937">
    <property type="protein sequence ID" value="KAG8537470.1"/>
    <property type="molecule type" value="Genomic_DNA"/>
</dbReference>
<name>A0AAV6YR68_ENGPU</name>
<keyword evidence="2" id="KW-1185">Reference proteome</keyword>
<sequence>MQTPHTLHSVLTQVQPKHLSNGQTAQTPVCTPDAPGYTHKVHSSESFILSPVFQDSERGERRVINPDVEFFLIGGSRSSGEDRRFYTGYTVVSGAHEVVQAEPLPPHRSAQEVK</sequence>
<dbReference type="AlphaFoldDB" id="A0AAV6YR68"/>
<gene>
    <name evidence="1" type="ORF">GDO81_024478</name>
</gene>
<accession>A0AAV6YR68</accession>
<dbReference type="Proteomes" id="UP000824782">
    <property type="component" value="Unassembled WGS sequence"/>
</dbReference>
<evidence type="ECO:0000313" key="1">
    <source>
        <dbReference type="EMBL" id="KAG8537470.1"/>
    </source>
</evidence>
<evidence type="ECO:0000313" key="2">
    <source>
        <dbReference type="Proteomes" id="UP000824782"/>
    </source>
</evidence>
<proteinExistence type="predicted"/>
<comment type="caution">
    <text evidence="1">The sequence shown here is derived from an EMBL/GenBank/DDBJ whole genome shotgun (WGS) entry which is preliminary data.</text>
</comment>